<protein>
    <recommendedName>
        <fullName evidence="1">gamma-glutamylcyclotransferase</fullName>
        <ecNumber evidence="1">4.3.2.9</ecNumber>
    </recommendedName>
</protein>
<dbReference type="OrthoDB" id="2924818at2759"/>
<dbReference type="CDD" id="cd06661">
    <property type="entry name" value="GGCT_like"/>
    <property type="match status" value="1"/>
</dbReference>
<dbReference type="EC" id="4.3.2.9" evidence="1"/>
<sequence length="295" mass="33579">MRTDEEEAYVMDSTNEELVWSFAYGANMNRSSLAKRHVTPRQSLPAILPDYEFKFNMTGMMGNVQRCPGAEVHGIVHQLTRTDMSKLELVEGKGRIYNVELLSVVTYNGQELQAFVFVGMAAMVEPGDGRPMERYRNIILQSAREFKLHERHIAHIESFDYIKSRTPDQYYRFSCPSRTAEYLHTPERLAALLAELAEKRAAGGEVRTTVTLLGDKVLRLGVSKEAADQFLPFMPHIEGKDFALWYCGVINEPSLPQAHSVEELTDLHYAWVEDQLLGEASKFWVENPEIIGYLA</sequence>
<dbReference type="InterPro" id="IPR013024">
    <property type="entry name" value="GGCT-like"/>
</dbReference>
<feature type="active site" description="Proton acceptor" evidence="3">
    <location>
        <position position="91"/>
    </location>
</feature>
<dbReference type="KEGG" id="acan:ACA1_138300"/>
<evidence type="ECO:0000256" key="4">
    <source>
        <dbReference type="PIRSR" id="PIRSR617939-2"/>
    </source>
</evidence>
<evidence type="ECO:0000259" key="5">
    <source>
        <dbReference type="Pfam" id="PF06094"/>
    </source>
</evidence>
<dbReference type="PANTHER" id="PTHR12935">
    <property type="entry name" value="GAMMA-GLUTAMYLCYCLOTRANSFERASE"/>
    <property type="match status" value="1"/>
</dbReference>
<dbReference type="PANTHER" id="PTHR12935:SF0">
    <property type="entry name" value="GAMMA-GLUTAMYLCYCLOTRANSFERASE"/>
    <property type="match status" value="1"/>
</dbReference>
<dbReference type="Gene3D" id="3.10.490.10">
    <property type="entry name" value="Gamma-glutamyl cyclotransferase-like"/>
    <property type="match status" value="1"/>
</dbReference>
<dbReference type="AlphaFoldDB" id="L8H0V7"/>
<evidence type="ECO:0000313" key="7">
    <source>
        <dbReference type="Proteomes" id="UP000011083"/>
    </source>
</evidence>
<dbReference type="GO" id="GO:0003839">
    <property type="term" value="F:gamma-glutamylcyclotransferase activity"/>
    <property type="evidence" value="ECO:0007669"/>
    <property type="project" value="UniProtKB-EC"/>
</dbReference>
<evidence type="ECO:0000256" key="3">
    <source>
        <dbReference type="PIRSR" id="PIRSR617939-1"/>
    </source>
</evidence>
<dbReference type="VEuPathDB" id="AmoebaDB:ACA1_138300"/>
<dbReference type="Proteomes" id="UP000011083">
    <property type="component" value="Unassembled WGS sequence"/>
</dbReference>
<proteinExistence type="predicted"/>
<evidence type="ECO:0000313" key="6">
    <source>
        <dbReference type="EMBL" id="ELR18408.1"/>
    </source>
</evidence>
<dbReference type="SUPFAM" id="SSF110857">
    <property type="entry name" value="Gamma-glutamyl cyclotransferase-like"/>
    <property type="match status" value="1"/>
</dbReference>
<reference evidence="6 7" key="1">
    <citation type="journal article" date="2013" name="Genome Biol.">
        <title>Genome of Acanthamoeba castellanii highlights extensive lateral gene transfer and early evolution of tyrosine kinase signaling.</title>
        <authorList>
            <person name="Clarke M."/>
            <person name="Lohan A.J."/>
            <person name="Liu B."/>
            <person name="Lagkouvardos I."/>
            <person name="Roy S."/>
            <person name="Zafar N."/>
            <person name="Bertelli C."/>
            <person name="Schilde C."/>
            <person name="Kianianmomeni A."/>
            <person name="Burglin T.R."/>
            <person name="Frech C."/>
            <person name="Turcotte B."/>
            <person name="Kopec K.O."/>
            <person name="Synnott J.M."/>
            <person name="Choo C."/>
            <person name="Paponov I."/>
            <person name="Finkler A."/>
            <person name="Soon Heng Tan C."/>
            <person name="Hutchins A.P."/>
            <person name="Weinmeier T."/>
            <person name="Rattei T."/>
            <person name="Chu J.S."/>
            <person name="Gimenez G."/>
            <person name="Irimia M."/>
            <person name="Rigden D.J."/>
            <person name="Fitzpatrick D.A."/>
            <person name="Lorenzo-Morales J."/>
            <person name="Bateman A."/>
            <person name="Chiu C.H."/>
            <person name="Tang P."/>
            <person name="Hegemann P."/>
            <person name="Fromm H."/>
            <person name="Raoult D."/>
            <person name="Greub G."/>
            <person name="Miranda-Saavedra D."/>
            <person name="Chen N."/>
            <person name="Nash P."/>
            <person name="Ginger M.L."/>
            <person name="Horn M."/>
            <person name="Schaap P."/>
            <person name="Caler L."/>
            <person name="Loftus B."/>
        </authorList>
    </citation>
    <scope>NUCLEOTIDE SEQUENCE [LARGE SCALE GENOMIC DNA]</scope>
    <source>
        <strain evidence="6 7">Neff</strain>
    </source>
</reference>
<feature type="binding site" evidence="4">
    <location>
        <position position="135"/>
    </location>
    <ligand>
        <name>substrate</name>
    </ligand>
</feature>
<dbReference type="Pfam" id="PF06094">
    <property type="entry name" value="GGACT"/>
    <property type="match status" value="1"/>
</dbReference>
<keyword evidence="2" id="KW-0456">Lyase</keyword>
<feature type="domain" description="Gamma-glutamylcyclotransferase AIG2-like" evidence="5">
    <location>
        <begin position="22"/>
        <end position="120"/>
    </location>
</feature>
<dbReference type="InterPro" id="IPR009288">
    <property type="entry name" value="AIG2-like_dom"/>
</dbReference>
<organism evidence="6 7">
    <name type="scientific">Acanthamoeba castellanii (strain ATCC 30010 / Neff)</name>
    <dbReference type="NCBI Taxonomy" id="1257118"/>
    <lineage>
        <taxon>Eukaryota</taxon>
        <taxon>Amoebozoa</taxon>
        <taxon>Discosea</taxon>
        <taxon>Longamoebia</taxon>
        <taxon>Centramoebida</taxon>
        <taxon>Acanthamoebidae</taxon>
        <taxon>Acanthamoeba</taxon>
    </lineage>
</organism>
<gene>
    <name evidence="6" type="ORF">ACA1_138300</name>
</gene>
<dbReference type="EMBL" id="KB007956">
    <property type="protein sequence ID" value="ELR18408.1"/>
    <property type="molecule type" value="Genomic_DNA"/>
</dbReference>
<accession>L8H0V7</accession>
<keyword evidence="7" id="KW-1185">Reference proteome</keyword>
<dbReference type="InterPro" id="IPR017939">
    <property type="entry name" value="G-Glutamylcylcotransferase"/>
</dbReference>
<evidence type="ECO:0000256" key="2">
    <source>
        <dbReference type="ARBA" id="ARBA00023239"/>
    </source>
</evidence>
<dbReference type="InterPro" id="IPR036568">
    <property type="entry name" value="GGCT-like_sf"/>
</dbReference>
<dbReference type="GeneID" id="14919205"/>
<name>L8H0V7_ACACF</name>
<dbReference type="RefSeq" id="XP_004340436.1">
    <property type="nucleotide sequence ID" value="XM_004340388.1"/>
</dbReference>
<evidence type="ECO:0000256" key="1">
    <source>
        <dbReference type="ARBA" id="ARBA00012346"/>
    </source>
</evidence>